<evidence type="ECO:0000313" key="7">
    <source>
        <dbReference type="EMBL" id="AYF96822.1"/>
    </source>
</evidence>
<dbReference type="PANTHER" id="PTHR45663">
    <property type="entry name" value="GEO12009P1"/>
    <property type="match status" value="1"/>
</dbReference>
<keyword evidence="5" id="KW-0676">Redox-active center</keyword>
<dbReference type="OrthoDB" id="1495530at2"/>
<dbReference type="GO" id="GO:0015035">
    <property type="term" value="F:protein-disulfide reductase activity"/>
    <property type="evidence" value="ECO:0007669"/>
    <property type="project" value="TreeGrafter"/>
</dbReference>
<evidence type="ECO:0000256" key="2">
    <source>
        <dbReference type="ARBA" id="ARBA00022448"/>
    </source>
</evidence>
<dbReference type="PROSITE" id="PS51352">
    <property type="entry name" value="THIOREDOXIN_2"/>
    <property type="match status" value="1"/>
</dbReference>
<evidence type="ECO:0000256" key="4">
    <source>
        <dbReference type="ARBA" id="ARBA00023157"/>
    </source>
</evidence>
<dbReference type="AlphaFoldDB" id="A0A387B044"/>
<comment type="similarity">
    <text evidence="1">Belongs to the thioredoxin family.</text>
</comment>
<dbReference type="KEGG" id="lyd:D7I47_00165"/>
<dbReference type="InterPro" id="IPR017937">
    <property type="entry name" value="Thioredoxin_CS"/>
</dbReference>
<name>A0A387B044_9MICO</name>
<gene>
    <name evidence="7" type="ORF">D7I47_00165</name>
</gene>
<dbReference type="GO" id="GO:0045454">
    <property type="term" value="P:cell redox homeostasis"/>
    <property type="evidence" value="ECO:0007669"/>
    <property type="project" value="TreeGrafter"/>
</dbReference>
<dbReference type="Proteomes" id="UP000278886">
    <property type="component" value="Chromosome"/>
</dbReference>
<protein>
    <submittedName>
        <fullName evidence="7">Thioredoxin</fullName>
    </submittedName>
</protein>
<keyword evidence="8" id="KW-1185">Reference proteome</keyword>
<dbReference type="InterPro" id="IPR036249">
    <property type="entry name" value="Thioredoxin-like_sf"/>
</dbReference>
<dbReference type="SUPFAM" id="SSF52833">
    <property type="entry name" value="Thioredoxin-like"/>
    <property type="match status" value="1"/>
</dbReference>
<dbReference type="InterPro" id="IPR013766">
    <property type="entry name" value="Thioredoxin_domain"/>
</dbReference>
<evidence type="ECO:0000256" key="1">
    <source>
        <dbReference type="ARBA" id="ARBA00008987"/>
    </source>
</evidence>
<evidence type="ECO:0000259" key="6">
    <source>
        <dbReference type="PROSITE" id="PS51352"/>
    </source>
</evidence>
<keyword evidence="3" id="KW-0249">Electron transport</keyword>
<organism evidence="7 8">
    <name type="scientific">Protaetiibacter intestinalis</name>
    <dbReference type="NCBI Taxonomy" id="2419774"/>
    <lineage>
        <taxon>Bacteria</taxon>
        <taxon>Bacillati</taxon>
        <taxon>Actinomycetota</taxon>
        <taxon>Actinomycetes</taxon>
        <taxon>Micrococcales</taxon>
        <taxon>Microbacteriaceae</taxon>
        <taxon>Protaetiibacter</taxon>
    </lineage>
</organism>
<dbReference type="RefSeq" id="WP_120761173.1">
    <property type="nucleotide sequence ID" value="NZ_CP032630.1"/>
</dbReference>
<dbReference type="GO" id="GO:0005829">
    <property type="term" value="C:cytosol"/>
    <property type="evidence" value="ECO:0007669"/>
    <property type="project" value="TreeGrafter"/>
</dbReference>
<sequence>MDPLVALGVVGALVALATVLGVAWRRGQGRIRRTSTADAVVIDGVELASEATLVQFSSEYCTPCRATARVLDELAATREGVAHVELDVAERPELAARFDILQTPTTLVLDRTGRIRARIGGAVRREALLAELDRLTVAA</sequence>
<dbReference type="PANTHER" id="PTHR45663:SF11">
    <property type="entry name" value="GEO12009P1"/>
    <property type="match status" value="1"/>
</dbReference>
<dbReference type="PROSITE" id="PS00194">
    <property type="entry name" value="THIOREDOXIN_1"/>
    <property type="match status" value="1"/>
</dbReference>
<keyword evidence="2" id="KW-0813">Transport</keyword>
<dbReference type="Pfam" id="PF00085">
    <property type="entry name" value="Thioredoxin"/>
    <property type="match status" value="1"/>
</dbReference>
<dbReference type="Gene3D" id="3.40.30.10">
    <property type="entry name" value="Glutaredoxin"/>
    <property type="match status" value="1"/>
</dbReference>
<reference evidence="8" key="1">
    <citation type="submission" date="2018-09" db="EMBL/GenBank/DDBJ databases">
        <title>Genome sequencing of strain 2DFWR-13.</title>
        <authorList>
            <person name="Heo J."/>
            <person name="Kim S.-J."/>
            <person name="Kwon S.-W."/>
        </authorList>
    </citation>
    <scope>NUCLEOTIDE SEQUENCE [LARGE SCALE GENOMIC DNA]</scope>
    <source>
        <strain evidence="8">2DFWR-13</strain>
    </source>
</reference>
<feature type="domain" description="Thioredoxin" evidence="6">
    <location>
        <begin position="5"/>
        <end position="137"/>
    </location>
</feature>
<evidence type="ECO:0000256" key="5">
    <source>
        <dbReference type="ARBA" id="ARBA00023284"/>
    </source>
</evidence>
<keyword evidence="4" id="KW-1015">Disulfide bond</keyword>
<dbReference type="CDD" id="cd02947">
    <property type="entry name" value="TRX_family"/>
    <property type="match status" value="1"/>
</dbReference>
<proteinExistence type="inferred from homology"/>
<dbReference type="EMBL" id="CP032630">
    <property type="protein sequence ID" value="AYF96822.1"/>
    <property type="molecule type" value="Genomic_DNA"/>
</dbReference>
<evidence type="ECO:0000256" key="3">
    <source>
        <dbReference type="ARBA" id="ARBA00022982"/>
    </source>
</evidence>
<evidence type="ECO:0000313" key="8">
    <source>
        <dbReference type="Proteomes" id="UP000278886"/>
    </source>
</evidence>
<accession>A0A387B044</accession>